<evidence type="ECO:0000256" key="1">
    <source>
        <dbReference type="SAM" id="MobiDB-lite"/>
    </source>
</evidence>
<comment type="caution">
    <text evidence="2">The sequence shown here is derived from an EMBL/GenBank/DDBJ whole genome shotgun (WGS) entry which is preliminary data.</text>
</comment>
<reference evidence="2 3" key="1">
    <citation type="submission" date="2016-03" db="EMBL/GenBank/DDBJ databases">
        <title>Fine-scale spatial genetic structure of a fungal parasite of coffee scale insects.</title>
        <authorList>
            <person name="Jackson D."/>
            <person name="Zemenick K.A."/>
            <person name="Malloure B."/>
            <person name="Quandt C.A."/>
            <person name="James T.Y."/>
        </authorList>
    </citation>
    <scope>NUCLEOTIDE SEQUENCE [LARGE SCALE GENOMIC DNA]</scope>
    <source>
        <strain evidence="2 3">UM487</strain>
    </source>
</reference>
<organism evidence="2 3">
    <name type="scientific">Cordyceps confragosa</name>
    <name type="common">Lecanicillium lecanii</name>
    <dbReference type="NCBI Taxonomy" id="2714763"/>
    <lineage>
        <taxon>Eukaryota</taxon>
        <taxon>Fungi</taxon>
        <taxon>Dikarya</taxon>
        <taxon>Ascomycota</taxon>
        <taxon>Pezizomycotina</taxon>
        <taxon>Sordariomycetes</taxon>
        <taxon>Hypocreomycetidae</taxon>
        <taxon>Hypocreales</taxon>
        <taxon>Cordycipitaceae</taxon>
        <taxon>Akanthomyces</taxon>
    </lineage>
</organism>
<gene>
    <name evidence="2" type="ORF">LLEC1_03786</name>
</gene>
<dbReference type="Proteomes" id="UP000243081">
    <property type="component" value="Unassembled WGS sequence"/>
</dbReference>
<protein>
    <submittedName>
        <fullName evidence="2">Uncharacterized protein</fullName>
    </submittedName>
</protein>
<name>A0A179I2M1_CORDF</name>
<proteinExistence type="predicted"/>
<accession>A0A179I2M1</accession>
<evidence type="ECO:0000313" key="2">
    <source>
        <dbReference type="EMBL" id="OAQ96422.1"/>
    </source>
</evidence>
<dbReference type="EMBL" id="LUKN01004190">
    <property type="protein sequence ID" value="OAQ96422.1"/>
    <property type="molecule type" value="Genomic_DNA"/>
</dbReference>
<dbReference type="OrthoDB" id="4841107at2759"/>
<dbReference type="OMA" id="RVVPIQY"/>
<sequence>MNMRGTFDTRFQTESEDIFFLHDIDQDARTLRVQVLNYGLSSTFSHRQLYANDRKQLTLGKKTSGFLAAVTASQKRVVLAWAESGHGIGRRGDQLEAGRHVLGNARWASRAVALAKILDINLTSPFDKATTPNGSFQAAHVEVKLATHAVVLLLKLSRAHIADSSGSALTRENLARLRQLQWRDGSPIHFQVFVSRRNCPRCGTFLSRLQELTGVRFDLKSGTRVVPIQYHQQQLKAAARLGLGRSPSAEGGKRKTASTTTTTTKLQTYEENGVVHYVTPQTSHEEAQTSATIRIPIRVSPHHLSDVDKPLPATPVTEAPDFGCSASQDLNADDVPGQLSNEEYLPFPRRSPRPYGMSFQ</sequence>
<keyword evidence="3" id="KW-1185">Reference proteome</keyword>
<dbReference type="AlphaFoldDB" id="A0A179I2M1"/>
<feature type="region of interest" description="Disordered" evidence="1">
    <location>
        <begin position="319"/>
        <end position="360"/>
    </location>
</feature>
<evidence type="ECO:0000313" key="3">
    <source>
        <dbReference type="Proteomes" id="UP000243081"/>
    </source>
</evidence>